<comment type="caution">
    <text evidence="2">The sequence shown here is derived from an EMBL/GenBank/DDBJ whole genome shotgun (WGS) entry which is preliminary data.</text>
</comment>
<dbReference type="EMBL" id="BARU01041396">
    <property type="protein sequence ID" value="GAH87827.1"/>
    <property type="molecule type" value="Genomic_DNA"/>
</dbReference>
<dbReference type="InterPro" id="IPR022742">
    <property type="entry name" value="Hydrolase_4"/>
</dbReference>
<feature type="domain" description="Serine aminopeptidase S33" evidence="1">
    <location>
        <begin position="2"/>
        <end position="172"/>
    </location>
</feature>
<name>X1J1H1_9ZZZZ</name>
<organism evidence="2">
    <name type="scientific">marine sediment metagenome</name>
    <dbReference type="NCBI Taxonomy" id="412755"/>
    <lineage>
        <taxon>unclassified sequences</taxon>
        <taxon>metagenomes</taxon>
        <taxon>ecological metagenomes</taxon>
    </lineage>
</organism>
<sequence>LFYDLIKEKHSDLPIFMLGHSLGSFIAIYFTKKYEHLLDGLILSGTGTNPGKETSGFLKLIIKAFSKITPKMKFNPRIDTKFLSHDPEVVKNYKTDPLVNADKITARLGYEMVKNFKNLKAVVSNFKINLLVQCGSEDKLIKGSDELDNLFKMHDKTIKIYEGLYHEVYNEIEKDKRIVLNDLRDWLNSHI</sequence>
<feature type="non-terminal residue" evidence="2">
    <location>
        <position position="1"/>
    </location>
</feature>
<gene>
    <name evidence="2" type="ORF">S03H2_63837</name>
</gene>
<accession>X1J1H1</accession>
<dbReference type="PANTHER" id="PTHR11614">
    <property type="entry name" value="PHOSPHOLIPASE-RELATED"/>
    <property type="match status" value="1"/>
</dbReference>
<protein>
    <recommendedName>
        <fullName evidence="1">Serine aminopeptidase S33 domain-containing protein</fullName>
    </recommendedName>
</protein>
<dbReference type="InterPro" id="IPR051044">
    <property type="entry name" value="MAG_DAG_Lipase"/>
</dbReference>
<dbReference type="AlphaFoldDB" id="X1J1H1"/>
<dbReference type="Gene3D" id="3.40.50.1820">
    <property type="entry name" value="alpha/beta hydrolase"/>
    <property type="match status" value="1"/>
</dbReference>
<evidence type="ECO:0000259" key="1">
    <source>
        <dbReference type="Pfam" id="PF12146"/>
    </source>
</evidence>
<dbReference type="SUPFAM" id="SSF53474">
    <property type="entry name" value="alpha/beta-Hydrolases"/>
    <property type="match status" value="1"/>
</dbReference>
<reference evidence="2" key="1">
    <citation type="journal article" date="2014" name="Front. Microbiol.">
        <title>High frequency of phylogenetically diverse reductive dehalogenase-homologous genes in deep subseafloor sedimentary metagenomes.</title>
        <authorList>
            <person name="Kawai M."/>
            <person name="Futagami T."/>
            <person name="Toyoda A."/>
            <person name="Takaki Y."/>
            <person name="Nishi S."/>
            <person name="Hori S."/>
            <person name="Arai W."/>
            <person name="Tsubouchi T."/>
            <person name="Morono Y."/>
            <person name="Uchiyama I."/>
            <person name="Ito T."/>
            <person name="Fujiyama A."/>
            <person name="Inagaki F."/>
            <person name="Takami H."/>
        </authorList>
    </citation>
    <scope>NUCLEOTIDE SEQUENCE</scope>
    <source>
        <strain evidence="2">Expedition CK06-06</strain>
    </source>
</reference>
<dbReference type="InterPro" id="IPR029058">
    <property type="entry name" value="AB_hydrolase_fold"/>
</dbReference>
<dbReference type="Pfam" id="PF12146">
    <property type="entry name" value="Hydrolase_4"/>
    <property type="match status" value="1"/>
</dbReference>
<proteinExistence type="predicted"/>
<evidence type="ECO:0000313" key="2">
    <source>
        <dbReference type="EMBL" id="GAH87827.1"/>
    </source>
</evidence>